<evidence type="ECO:0000313" key="2">
    <source>
        <dbReference type="EMBL" id="GGD91216.1"/>
    </source>
</evidence>
<sequence length="117" mass="12297">MIVFISCKEDKSEKNAEETTETETVKNETQNSTPNNNGDVAVNPAHGQPGHRCDIPVGAPLNGSSKEQTIKSTQSPVIKNSGNVPVNSNNTSTGENVNPAHGQPGHRCDIPVGAPLD</sequence>
<name>A0A8J2VAF6_9FLAO</name>
<dbReference type="EMBL" id="BMGK01000005">
    <property type="protein sequence ID" value="GGD91216.1"/>
    <property type="molecule type" value="Genomic_DNA"/>
</dbReference>
<feature type="compositionally biased region" description="Polar residues" evidence="1">
    <location>
        <begin position="62"/>
        <end position="96"/>
    </location>
</feature>
<proteinExistence type="predicted"/>
<feature type="region of interest" description="Disordered" evidence="1">
    <location>
        <begin position="1"/>
        <end position="117"/>
    </location>
</feature>
<dbReference type="AlphaFoldDB" id="A0A8J2VAF6"/>
<accession>A0A8J2VAF6</accession>
<evidence type="ECO:0000313" key="3">
    <source>
        <dbReference type="Proteomes" id="UP000652231"/>
    </source>
</evidence>
<reference evidence="2" key="1">
    <citation type="journal article" date="2014" name="Int. J. Syst. Evol. Microbiol.">
        <title>Complete genome sequence of Corynebacterium casei LMG S-19264T (=DSM 44701T), isolated from a smear-ripened cheese.</title>
        <authorList>
            <consortium name="US DOE Joint Genome Institute (JGI-PGF)"/>
            <person name="Walter F."/>
            <person name="Albersmeier A."/>
            <person name="Kalinowski J."/>
            <person name="Ruckert C."/>
        </authorList>
    </citation>
    <scope>NUCLEOTIDE SEQUENCE</scope>
    <source>
        <strain evidence="2">CGMCC 1.12924</strain>
    </source>
</reference>
<dbReference type="Proteomes" id="UP000652231">
    <property type="component" value="Unassembled WGS sequence"/>
</dbReference>
<evidence type="ECO:0000256" key="1">
    <source>
        <dbReference type="SAM" id="MobiDB-lite"/>
    </source>
</evidence>
<gene>
    <name evidence="2" type="ORF">GCM10011312_13770</name>
</gene>
<comment type="caution">
    <text evidence="2">The sequence shown here is derived from an EMBL/GenBank/DDBJ whole genome shotgun (WGS) entry which is preliminary data.</text>
</comment>
<organism evidence="2 3">
    <name type="scientific">Planktosalinus lacus</name>
    <dbReference type="NCBI Taxonomy" id="1526573"/>
    <lineage>
        <taxon>Bacteria</taxon>
        <taxon>Pseudomonadati</taxon>
        <taxon>Bacteroidota</taxon>
        <taxon>Flavobacteriia</taxon>
        <taxon>Flavobacteriales</taxon>
        <taxon>Flavobacteriaceae</taxon>
        <taxon>Planktosalinus</taxon>
    </lineage>
</organism>
<keyword evidence="3" id="KW-1185">Reference proteome</keyword>
<protein>
    <submittedName>
        <fullName evidence="2">Uncharacterized protein</fullName>
    </submittedName>
</protein>
<feature type="compositionally biased region" description="Basic and acidic residues" evidence="1">
    <location>
        <begin position="7"/>
        <end position="17"/>
    </location>
</feature>
<feature type="compositionally biased region" description="Polar residues" evidence="1">
    <location>
        <begin position="27"/>
        <end position="38"/>
    </location>
</feature>
<reference evidence="2" key="2">
    <citation type="submission" date="2020-09" db="EMBL/GenBank/DDBJ databases">
        <authorList>
            <person name="Sun Q."/>
            <person name="Zhou Y."/>
        </authorList>
    </citation>
    <scope>NUCLEOTIDE SEQUENCE</scope>
    <source>
        <strain evidence="2">CGMCC 1.12924</strain>
    </source>
</reference>